<evidence type="ECO:0000256" key="1">
    <source>
        <dbReference type="ARBA" id="ARBA00004123"/>
    </source>
</evidence>
<comment type="similarity">
    <text evidence="2">Belongs to the acetyltransferase family. GCN5 subfamily.</text>
</comment>
<comment type="subcellular location">
    <subcellularLocation>
        <location evidence="1">Nucleus</location>
    </subcellularLocation>
</comment>
<gene>
    <name evidence="15" type="primary">107370140</name>
</gene>
<keyword evidence="5" id="KW-0805">Transcription regulation</keyword>
<dbReference type="EnsemblMetazoa" id="tetur01g13360.1">
    <property type="protein sequence ID" value="tetur01g13360.1"/>
    <property type="gene ID" value="tetur01g13360"/>
</dbReference>
<dbReference type="KEGG" id="tut:107370140"/>
<dbReference type="Pfam" id="PF00583">
    <property type="entry name" value="Acetyltransf_1"/>
    <property type="match status" value="1"/>
</dbReference>
<dbReference type="PROSITE" id="PS50014">
    <property type="entry name" value="BROMODOMAIN_2"/>
    <property type="match status" value="1"/>
</dbReference>
<dbReference type="EMBL" id="CAEY01000474">
    <property type="status" value="NOT_ANNOTATED_CDS"/>
    <property type="molecule type" value="Genomic_DNA"/>
</dbReference>
<dbReference type="SUPFAM" id="SSF47370">
    <property type="entry name" value="Bromodomain"/>
    <property type="match status" value="1"/>
</dbReference>
<dbReference type="Gene3D" id="1.20.920.10">
    <property type="entry name" value="Bromodomain-like"/>
    <property type="match status" value="1"/>
</dbReference>
<dbReference type="OMA" id="HQPPKEW"/>
<feature type="domain" description="Bromo" evidence="13">
    <location>
        <begin position="280"/>
        <end position="350"/>
    </location>
</feature>
<evidence type="ECO:0000256" key="2">
    <source>
        <dbReference type="ARBA" id="ARBA00008607"/>
    </source>
</evidence>
<evidence type="ECO:0000256" key="9">
    <source>
        <dbReference type="ARBA" id="ARBA00023242"/>
    </source>
</evidence>
<dbReference type="Pfam" id="PF00439">
    <property type="entry name" value="Bromodomain"/>
    <property type="match status" value="1"/>
</dbReference>
<dbReference type="PANTHER" id="PTHR45750:SF3">
    <property type="entry name" value="HISTONE ACETYLTRANSFERASE"/>
    <property type="match status" value="1"/>
</dbReference>
<keyword evidence="6 11" id="KW-0103">Bromodomain</keyword>
<dbReference type="CDD" id="cd05509">
    <property type="entry name" value="Bromo_gcn5_like"/>
    <property type="match status" value="1"/>
</dbReference>
<dbReference type="STRING" id="32264.T1JT99"/>
<evidence type="ECO:0000256" key="4">
    <source>
        <dbReference type="ARBA" id="ARBA00022679"/>
    </source>
</evidence>
<feature type="region of interest" description="Disordered" evidence="12">
    <location>
        <begin position="242"/>
        <end position="264"/>
    </location>
</feature>
<evidence type="ECO:0000256" key="3">
    <source>
        <dbReference type="ARBA" id="ARBA00013184"/>
    </source>
</evidence>
<evidence type="ECO:0000256" key="12">
    <source>
        <dbReference type="SAM" id="MobiDB-lite"/>
    </source>
</evidence>
<evidence type="ECO:0000256" key="7">
    <source>
        <dbReference type="ARBA" id="ARBA00023159"/>
    </source>
</evidence>
<feature type="domain" description="N-acetyltransferase" evidence="14">
    <location>
        <begin position="51"/>
        <end position="200"/>
    </location>
</feature>
<dbReference type="CDD" id="cd04301">
    <property type="entry name" value="NAT_SF"/>
    <property type="match status" value="1"/>
</dbReference>
<dbReference type="PROSITE" id="PS51186">
    <property type="entry name" value="GNAT"/>
    <property type="match status" value="1"/>
</dbReference>
<feature type="compositionally biased region" description="Low complexity" evidence="12">
    <location>
        <begin position="243"/>
        <end position="255"/>
    </location>
</feature>
<dbReference type="InterPro" id="IPR016181">
    <property type="entry name" value="Acyl_CoA_acyltransferase"/>
</dbReference>
<dbReference type="eggNOG" id="KOG1472">
    <property type="taxonomic scope" value="Eukaryota"/>
</dbReference>
<dbReference type="Proteomes" id="UP000015104">
    <property type="component" value="Unassembled WGS sequence"/>
</dbReference>
<keyword evidence="7" id="KW-0010">Activator</keyword>
<dbReference type="GO" id="GO:0140672">
    <property type="term" value="C:ATAC complex"/>
    <property type="evidence" value="ECO:0007669"/>
    <property type="project" value="TreeGrafter"/>
</dbReference>
<dbReference type="FunFam" id="3.40.630.30:FF:000004">
    <property type="entry name" value="Histone acetyltransferase KAT2A"/>
    <property type="match status" value="1"/>
</dbReference>
<name>T1JT99_TETUR</name>
<proteinExistence type="inferred from homology"/>
<dbReference type="EC" id="2.3.1.48" evidence="3"/>
<evidence type="ECO:0000259" key="14">
    <source>
        <dbReference type="PROSITE" id="PS51186"/>
    </source>
</evidence>
<evidence type="ECO:0000256" key="5">
    <source>
        <dbReference type="ARBA" id="ARBA00023015"/>
    </source>
</evidence>
<dbReference type="PANTHER" id="PTHR45750">
    <property type="entry name" value="GH11602P"/>
    <property type="match status" value="1"/>
</dbReference>
<reference evidence="16" key="1">
    <citation type="submission" date="2011-08" db="EMBL/GenBank/DDBJ databases">
        <authorList>
            <person name="Rombauts S."/>
        </authorList>
    </citation>
    <scope>NUCLEOTIDE SEQUENCE</scope>
    <source>
        <strain evidence="16">London</strain>
    </source>
</reference>
<dbReference type="InterPro" id="IPR000182">
    <property type="entry name" value="GNAT_dom"/>
</dbReference>
<evidence type="ECO:0000256" key="6">
    <source>
        <dbReference type="ARBA" id="ARBA00023117"/>
    </source>
</evidence>
<dbReference type="PRINTS" id="PR00503">
    <property type="entry name" value="BROMODOMAIN"/>
</dbReference>
<dbReference type="OrthoDB" id="1937912at2759"/>
<evidence type="ECO:0000259" key="13">
    <source>
        <dbReference type="PROSITE" id="PS50014"/>
    </source>
</evidence>
<keyword evidence="16" id="KW-1185">Reference proteome</keyword>
<dbReference type="InterPro" id="IPR037800">
    <property type="entry name" value="GCN5"/>
</dbReference>
<protein>
    <recommendedName>
        <fullName evidence="3">histone acetyltransferase</fullName>
        <ecNumber evidence="3">2.3.1.48</ecNumber>
    </recommendedName>
</protein>
<dbReference type="Gene3D" id="3.40.630.30">
    <property type="match status" value="1"/>
</dbReference>
<organism evidence="15 16">
    <name type="scientific">Tetranychus urticae</name>
    <name type="common">Two-spotted spider mite</name>
    <dbReference type="NCBI Taxonomy" id="32264"/>
    <lineage>
        <taxon>Eukaryota</taxon>
        <taxon>Metazoa</taxon>
        <taxon>Ecdysozoa</taxon>
        <taxon>Arthropoda</taxon>
        <taxon>Chelicerata</taxon>
        <taxon>Arachnida</taxon>
        <taxon>Acari</taxon>
        <taxon>Acariformes</taxon>
        <taxon>Trombidiformes</taxon>
        <taxon>Prostigmata</taxon>
        <taxon>Eleutherengona</taxon>
        <taxon>Raphignathae</taxon>
        <taxon>Tetranychoidea</taxon>
        <taxon>Tetranychidae</taxon>
        <taxon>Tetranychus</taxon>
    </lineage>
</organism>
<dbReference type="AlphaFoldDB" id="T1JT99"/>
<evidence type="ECO:0000256" key="10">
    <source>
        <dbReference type="ARBA" id="ARBA00023315"/>
    </source>
</evidence>
<dbReference type="GO" id="GO:0010484">
    <property type="term" value="F:histone H3 acetyltransferase activity"/>
    <property type="evidence" value="ECO:0007669"/>
    <property type="project" value="TreeGrafter"/>
</dbReference>
<dbReference type="InterPro" id="IPR001487">
    <property type="entry name" value="Bromodomain"/>
</dbReference>
<keyword evidence="9" id="KW-0539">Nucleus</keyword>
<dbReference type="SMART" id="SM00297">
    <property type="entry name" value="BROMO"/>
    <property type="match status" value="1"/>
</dbReference>
<dbReference type="SUPFAM" id="SSF55729">
    <property type="entry name" value="Acyl-CoA N-acyltransferases (Nat)"/>
    <property type="match status" value="1"/>
</dbReference>
<evidence type="ECO:0000313" key="16">
    <source>
        <dbReference type="Proteomes" id="UP000015104"/>
    </source>
</evidence>
<evidence type="ECO:0000256" key="11">
    <source>
        <dbReference type="PROSITE-ProRule" id="PRU00035"/>
    </source>
</evidence>
<accession>T1JT99</accession>
<evidence type="ECO:0000313" key="15">
    <source>
        <dbReference type="EnsemblMetazoa" id="tetur01g13360.1"/>
    </source>
</evidence>
<dbReference type="GO" id="GO:0005634">
    <property type="term" value="C:nucleus"/>
    <property type="evidence" value="ECO:0007669"/>
    <property type="project" value="UniProtKB-SubCell"/>
</dbReference>
<dbReference type="InterPro" id="IPR036427">
    <property type="entry name" value="Bromodomain-like_sf"/>
</dbReference>
<evidence type="ECO:0000256" key="8">
    <source>
        <dbReference type="ARBA" id="ARBA00023163"/>
    </source>
</evidence>
<dbReference type="HOGENOM" id="CLU_015741_0_1_1"/>
<reference evidence="15" key="2">
    <citation type="submission" date="2015-06" db="UniProtKB">
        <authorList>
            <consortium name="EnsemblMetazoa"/>
        </authorList>
    </citation>
    <scope>IDENTIFICATION</scope>
</reference>
<keyword evidence="4" id="KW-0808">Transferase</keyword>
<dbReference type="GO" id="GO:0045944">
    <property type="term" value="P:positive regulation of transcription by RNA polymerase II"/>
    <property type="evidence" value="ECO:0007669"/>
    <property type="project" value="TreeGrafter"/>
</dbReference>
<keyword evidence="8" id="KW-0804">Transcription</keyword>
<sequence>MDVSEETLRQVLKSMKESKLSLDALENSARDEAARTEEAKGIIQFHIVANSLTKPISKQCLLWLVGLQNVFSHQLPRMPKEYIARLVFDPKHRTLALIKDNKVIGGICFRLFPSQGFSEIVFCAVTSNEQVKGYGTHLMNHLKDYHVRLGIHHFLTYADEYAIGYFKKQGFTIDIKLPKASYLGYIKDYEGATLMGCQLDSSIVYTLFSSVMRKQKEIIRKLIDMKQQELLRQNPNLALRCNQSSANSDANSQGSGDRKSKSRDDDKLYYHLKTVLNQVKNHPSAWPFIKPVEVSEAPDYYDHIKNPMDLKTMSDRLKNRHYSNKRIFVADMNRIFTNCRTYNAMDTEYYKCANVLERFFVNKMKEAGLWDK</sequence>
<keyword evidence="10" id="KW-0012">Acyltransferase</keyword>